<dbReference type="EMBL" id="CAJVPZ010011967">
    <property type="protein sequence ID" value="CAG8635252.1"/>
    <property type="molecule type" value="Genomic_DNA"/>
</dbReference>
<organism evidence="1 2">
    <name type="scientific">Racocetra fulgida</name>
    <dbReference type="NCBI Taxonomy" id="60492"/>
    <lineage>
        <taxon>Eukaryota</taxon>
        <taxon>Fungi</taxon>
        <taxon>Fungi incertae sedis</taxon>
        <taxon>Mucoromycota</taxon>
        <taxon>Glomeromycotina</taxon>
        <taxon>Glomeromycetes</taxon>
        <taxon>Diversisporales</taxon>
        <taxon>Gigasporaceae</taxon>
        <taxon>Racocetra</taxon>
    </lineage>
</organism>
<sequence length="62" mass="6990">MSYEDNQLEVSKTDNDNIISNNSTSLLIEKIVNLRIEEGLESSSMETAQAISSFNLDYDPFD</sequence>
<gene>
    <name evidence="1" type="ORF">RFULGI_LOCUS7873</name>
</gene>
<name>A0A9N9GUF5_9GLOM</name>
<reference evidence="1" key="1">
    <citation type="submission" date="2021-06" db="EMBL/GenBank/DDBJ databases">
        <authorList>
            <person name="Kallberg Y."/>
            <person name="Tangrot J."/>
            <person name="Rosling A."/>
        </authorList>
    </citation>
    <scope>NUCLEOTIDE SEQUENCE</scope>
    <source>
        <strain evidence="1">IN212</strain>
    </source>
</reference>
<evidence type="ECO:0000313" key="1">
    <source>
        <dbReference type="EMBL" id="CAG8635252.1"/>
    </source>
</evidence>
<dbReference type="Proteomes" id="UP000789396">
    <property type="component" value="Unassembled WGS sequence"/>
</dbReference>
<evidence type="ECO:0000313" key="2">
    <source>
        <dbReference type="Proteomes" id="UP000789396"/>
    </source>
</evidence>
<protein>
    <submittedName>
        <fullName evidence="1">15356_t:CDS:1</fullName>
    </submittedName>
</protein>
<accession>A0A9N9GUF5</accession>
<proteinExistence type="predicted"/>
<comment type="caution">
    <text evidence="1">The sequence shown here is derived from an EMBL/GenBank/DDBJ whole genome shotgun (WGS) entry which is preliminary data.</text>
</comment>
<keyword evidence="2" id="KW-1185">Reference proteome</keyword>
<feature type="non-terminal residue" evidence="1">
    <location>
        <position position="62"/>
    </location>
</feature>
<dbReference type="AlphaFoldDB" id="A0A9N9GUF5"/>
<dbReference type="OrthoDB" id="2364974at2759"/>